<comment type="subcellular location">
    <subcellularLocation>
        <location evidence="1">Cytoplasm</location>
    </subcellularLocation>
</comment>
<evidence type="ECO:0000256" key="7">
    <source>
        <dbReference type="ARBA" id="ARBA00023172"/>
    </source>
</evidence>
<evidence type="ECO:0000256" key="5">
    <source>
        <dbReference type="ARBA" id="ARBA00022908"/>
    </source>
</evidence>
<dbReference type="PANTHER" id="PTHR30349">
    <property type="entry name" value="PHAGE INTEGRASE-RELATED"/>
    <property type="match status" value="1"/>
</dbReference>
<dbReference type="Proteomes" id="UP000029647">
    <property type="component" value="Unassembled WGS sequence"/>
</dbReference>
<feature type="domain" description="Core-binding (CB)" evidence="11">
    <location>
        <begin position="10"/>
        <end position="96"/>
    </location>
</feature>
<evidence type="ECO:0000256" key="8">
    <source>
        <dbReference type="ARBA" id="ARBA00023306"/>
    </source>
</evidence>
<dbReference type="SUPFAM" id="SSF56349">
    <property type="entry name" value="DNA breaking-rejoining enzymes"/>
    <property type="match status" value="1"/>
</dbReference>
<dbReference type="InterPro" id="IPR013762">
    <property type="entry name" value="Integrase-like_cat_sf"/>
</dbReference>
<dbReference type="PANTHER" id="PTHR30349:SF77">
    <property type="entry name" value="TYROSINE RECOMBINASE XERC"/>
    <property type="match status" value="1"/>
</dbReference>
<dbReference type="GO" id="GO:0015074">
    <property type="term" value="P:DNA integration"/>
    <property type="evidence" value="ECO:0007669"/>
    <property type="project" value="UniProtKB-KW"/>
</dbReference>
<dbReference type="AlphaFoldDB" id="A0A090WIB5"/>
<keyword evidence="2" id="KW-0963">Cytoplasm</keyword>
<dbReference type="Pfam" id="PF00589">
    <property type="entry name" value="Phage_integrase"/>
    <property type="match status" value="1"/>
</dbReference>
<dbReference type="Gene3D" id="1.10.150.130">
    <property type="match status" value="1"/>
</dbReference>
<dbReference type="InterPro" id="IPR004107">
    <property type="entry name" value="Integrase_SAM-like_N"/>
</dbReference>
<dbReference type="InterPro" id="IPR011010">
    <property type="entry name" value="DNA_brk_join_enz"/>
</dbReference>
<dbReference type="GO" id="GO:0051301">
    <property type="term" value="P:cell division"/>
    <property type="evidence" value="ECO:0007669"/>
    <property type="project" value="UniProtKB-KW"/>
</dbReference>
<accession>A0A090WIB5</accession>
<evidence type="ECO:0000256" key="6">
    <source>
        <dbReference type="ARBA" id="ARBA00023125"/>
    </source>
</evidence>
<dbReference type="PROSITE" id="PS51898">
    <property type="entry name" value="TYR_RECOMBINASE"/>
    <property type="match status" value="1"/>
</dbReference>
<dbReference type="Pfam" id="PF02899">
    <property type="entry name" value="Phage_int_SAM_1"/>
    <property type="match status" value="1"/>
</dbReference>
<dbReference type="InterPro" id="IPR010998">
    <property type="entry name" value="Integrase_recombinase_N"/>
</dbReference>
<organism evidence="12 13">
    <name type="scientific">Nonlabens ulvanivorans</name>
    <name type="common">Persicivirga ulvanivorans</name>
    <dbReference type="NCBI Taxonomy" id="906888"/>
    <lineage>
        <taxon>Bacteria</taxon>
        <taxon>Pseudomonadati</taxon>
        <taxon>Bacteroidota</taxon>
        <taxon>Flavobacteriia</taxon>
        <taxon>Flavobacteriales</taxon>
        <taxon>Flavobacteriaceae</taxon>
        <taxon>Nonlabens</taxon>
    </lineage>
</organism>
<dbReference type="InterPro" id="IPR044068">
    <property type="entry name" value="CB"/>
</dbReference>
<dbReference type="GO" id="GO:0003677">
    <property type="term" value="F:DNA binding"/>
    <property type="evidence" value="ECO:0007669"/>
    <property type="project" value="UniProtKB-UniRule"/>
</dbReference>
<dbReference type="EMBL" id="BBNT01000004">
    <property type="protein sequence ID" value="GAL75134.1"/>
    <property type="molecule type" value="Genomic_DNA"/>
</dbReference>
<dbReference type="GO" id="GO:0005737">
    <property type="term" value="C:cytoplasm"/>
    <property type="evidence" value="ECO:0007669"/>
    <property type="project" value="UniProtKB-SubCell"/>
</dbReference>
<keyword evidence="4" id="KW-0159">Chromosome partition</keyword>
<evidence type="ECO:0000256" key="9">
    <source>
        <dbReference type="PROSITE-ProRule" id="PRU01248"/>
    </source>
</evidence>
<reference evidence="12 13" key="1">
    <citation type="journal article" date="2014" name="Genome Announc.">
        <title>Draft Genome Sequences of Marine Flavobacterium Nonlabens Strains NR17, NR24, NR27, NR32, NR33, and Ara13.</title>
        <authorList>
            <person name="Nakanishi M."/>
            <person name="Meirelles P."/>
            <person name="Suzuki R."/>
            <person name="Takatani N."/>
            <person name="Mino S."/>
            <person name="Suda W."/>
            <person name="Oshima K."/>
            <person name="Hattori M."/>
            <person name="Ohkuma M."/>
            <person name="Hosokawa M."/>
            <person name="Miyashita K."/>
            <person name="Thompson F.L."/>
            <person name="Niwa A."/>
            <person name="Sawabe T."/>
            <person name="Sawabe T."/>
        </authorList>
    </citation>
    <scope>NUCLEOTIDE SEQUENCE [LARGE SCALE GENOMIC DNA]</scope>
    <source>
        <strain evidence="13">JCM19275</strain>
    </source>
</reference>
<keyword evidence="8" id="KW-0131">Cell cycle</keyword>
<comment type="caution">
    <text evidence="12">The sequence shown here is derived from an EMBL/GenBank/DDBJ whole genome shotgun (WGS) entry which is preliminary data.</text>
</comment>
<dbReference type="InterPro" id="IPR050090">
    <property type="entry name" value="Tyrosine_recombinase_XerCD"/>
</dbReference>
<name>A0A090WIB5_NONUL</name>
<evidence type="ECO:0000256" key="1">
    <source>
        <dbReference type="ARBA" id="ARBA00004496"/>
    </source>
</evidence>
<protein>
    <submittedName>
        <fullName evidence="12">Integrase</fullName>
    </submittedName>
</protein>
<dbReference type="GO" id="GO:0006310">
    <property type="term" value="P:DNA recombination"/>
    <property type="evidence" value="ECO:0007669"/>
    <property type="project" value="UniProtKB-KW"/>
</dbReference>
<sequence>MVKFLILLSSGFFMSLQSFFDYLSLEKKYSRHTVVAYKKDLEQMKSFLKEEYDIEIENASYPLIRTWLSNLLDDDLSTRTINRKVASLKSYYKFLLLTGQIDFHPLSQHKSLKVAINVQIPFSKKEVQQILDNSYDSSDFETTRDLLLIELFYVTGMRREELINLKLQDISLSTRSIKVMGGKRNKERIIPLLYSISNKLESYLVLRDLINVNGFNELFLTGKGYKLYPVLVYRIIKSYFSKVSEKVKTSPHILRHSFATHLLDEGADLNAVKELLGHASLASTQVYTHSSMKMLKGVYKNAHPRSKKD</sequence>
<evidence type="ECO:0000256" key="3">
    <source>
        <dbReference type="ARBA" id="ARBA00022618"/>
    </source>
</evidence>
<dbReference type="Gene3D" id="1.10.443.10">
    <property type="entry name" value="Intergrase catalytic core"/>
    <property type="match status" value="1"/>
</dbReference>
<dbReference type="InterPro" id="IPR002104">
    <property type="entry name" value="Integrase_catalytic"/>
</dbReference>
<dbReference type="GO" id="GO:0007059">
    <property type="term" value="P:chromosome segregation"/>
    <property type="evidence" value="ECO:0007669"/>
    <property type="project" value="UniProtKB-KW"/>
</dbReference>
<evidence type="ECO:0000256" key="4">
    <source>
        <dbReference type="ARBA" id="ARBA00022829"/>
    </source>
</evidence>
<keyword evidence="6 9" id="KW-0238">DNA-binding</keyword>
<keyword evidence="3" id="KW-0132">Cell division</keyword>
<evidence type="ECO:0000259" key="10">
    <source>
        <dbReference type="PROSITE" id="PS51898"/>
    </source>
</evidence>
<evidence type="ECO:0000259" key="11">
    <source>
        <dbReference type="PROSITE" id="PS51900"/>
    </source>
</evidence>
<keyword evidence="7" id="KW-0233">DNA recombination</keyword>
<proteinExistence type="predicted"/>
<keyword evidence="5" id="KW-0229">DNA integration</keyword>
<feature type="domain" description="Tyr recombinase" evidence="10">
    <location>
        <begin position="117"/>
        <end position="300"/>
    </location>
</feature>
<dbReference type="PROSITE" id="PS51900">
    <property type="entry name" value="CB"/>
    <property type="match status" value="1"/>
</dbReference>
<evidence type="ECO:0000313" key="12">
    <source>
        <dbReference type="EMBL" id="GAL75134.1"/>
    </source>
</evidence>
<evidence type="ECO:0000313" key="13">
    <source>
        <dbReference type="Proteomes" id="UP000029647"/>
    </source>
</evidence>
<gene>
    <name evidence="12" type="ORF">JCM19275_295</name>
</gene>
<evidence type="ECO:0000256" key="2">
    <source>
        <dbReference type="ARBA" id="ARBA00022490"/>
    </source>
</evidence>